<evidence type="ECO:0000256" key="1">
    <source>
        <dbReference type="SAM" id="MobiDB-lite"/>
    </source>
</evidence>
<dbReference type="EMBL" id="BQKI01000076">
    <property type="protein sequence ID" value="GJN23516.1"/>
    <property type="molecule type" value="Genomic_DNA"/>
</dbReference>
<dbReference type="PANTHER" id="PTHR22891">
    <property type="entry name" value="EUKARYOTIC TRANSLATION INITIATION FACTOR 2C"/>
    <property type="match status" value="1"/>
</dbReference>
<dbReference type="Proteomes" id="UP001054889">
    <property type="component" value="Unassembled WGS sequence"/>
</dbReference>
<feature type="compositionally biased region" description="Polar residues" evidence="1">
    <location>
        <begin position="68"/>
        <end position="80"/>
    </location>
</feature>
<reference evidence="3" key="2">
    <citation type="submission" date="2021-12" db="EMBL/GenBank/DDBJ databases">
        <title>Resequencing data analysis of finger millet.</title>
        <authorList>
            <person name="Hatakeyama M."/>
            <person name="Aluri S."/>
            <person name="Balachadran M.T."/>
            <person name="Sivarajan S.R."/>
            <person name="Poveda L."/>
            <person name="Shimizu-Inatsugi R."/>
            <person name="Schlapbach R."/>
            <person name="Sreeman S.M."/>
            <person name="Shimizu K.K."/>
        </authorList>
    </citation>
    <scope>NUCLEOTIDE SEQUENCE</scope>
</reference>
<evidence type="ECO:0000313" key="4">
    <source>
        <dbReference type="Proteomes" id="UP001054889"/>
    </source>
</evidence>
<proteinExistence type="predicted"/>
<dbReference type="GO" id="GO:0003676">
    <property type="term" value="F:nucleic acid binding"/>
    <property type="evidence" value="ECO:0007669"/>
    <property type="project" value="InterPro"/>
</dbReference>
<accession>A0AAV5ELU9</accession>
<evidence type="ECO:0000313" key="3">
    <source>
        <dbReference type="EMBL" id="GJN23516.1"/>
    </source>
</evidence>
<comment type="caution">
    <text evidence="3">The sequence shown here is derived from an EMBL/GenBank/DDBJ whole genome shotgun (WGS) entry which is preliminary data.</text>
</comment>
<dbReference type="AlphaFoldDB" id="A0AAV5ELU9"/>
<feature type="region of interest" description="Disordered" evidence="1">
    <location>
        <begin position="1"/>
        <end position="26"/>
    </location>
</feature>
<sequence>MGEYDDSRIPIDVENNETASKEDKGYNEVTQYAEGSEQIYGSHEQTRVANENFLGYSTPKEKPEDMQIDSTRASDNPPSPMYVNSTKSNYAIYGDLQHICSEPMKTYHVEPAIPNNIAKTFRGVLKSIRELFSGIEEVGEPIGLLLVILPESRGFGKIEELCKYLGVVYHCCLPSDVCKPKKKHLKETACEIKRKVVKRDTFIPFVSEYPTFILGAVISDNVASVATSVEWQNFGKYSAVAKPNNGHHLFTKHGDMISKLLHPFLGEIGRDCKIIFFRHGISESLIKNMCINEETAIKIICLQEVFAIKQACADLKDGLKLSVTFVLVEGERVKEDSYKDDKRGFLCNHGFVKGTMPARYRVIVDENNLKFQDLESIIIKLCLLYL</sequence>
<reference evidence="3" key="1">
    <citation type="journal article" date="2018" name="DNA Res.">
        <title>Multiple hybrid de novo genome assembly of finger millet, an orphan allotetraploid crop.</title>
        <authorList>
            <person name="Hatakeyama M."/>
            <person name="Aluri S."/>
            <person name="Balachadran M.T."/>
            <person name="Sivarajan S.R."/>
            <person name="Patrignani A."/>
            <person name="Gruter S."/>
            <person name="Poveda L."/>
            <person name="Shimizu-Inatsugi R."/>
            <person name="Baeten J."/>
            <person name="Francoijs K.J."/>
            <person name="Nataraja K.N."/>
            <person name="Reddy Y.A.N."/>
            <person name="Phadnis S."/>
            <person name="Ravikumar R.L."/>
            <person name="Schlapbach R."/>
            <person name="Sreeman S.M."/>
            <person name="Shimizu K.K."/>
        </authorList>
    </citation>
    <scope>NUCLEOTIDE SEQUENCE</scope>
</reference>
<dbReference type="InterPro" id="IPR003165">
    <property type="entry name" value="Piwi"/>
</dbReference>
<keyword evidence="4" id="KW-1185">Reference proteome</keyword>
<dbReference type="Gene3D" id="3.30.420.10">
    <property type="entry name" value="Ribonuclease H-like superfamily/Ribonuclease H"/>
    <property type="match status" value="1"/>
</dbReference>
<evidence type="ECO:0000259" key="2">
    <source>
        <dbReference type="Pfam" id="PF02171"/>
    </source>
</evidence>
<dbReference type="InterPro" id="IPR036397">
    <property type="entry name" value="RNaseH_sf"/>
</dbReference>
<dbReference type="InterPro" id="IPR012337">
    <property type="entry name" value="RNaseH-like_sf"/>
</dbReference>
<dbReference type="SUPFAM" id="SSF53098">
    <property type="entry name" value="Ribonuclease H-like"/>
    <property type="match status" value="1"/>
</dbReference>
<feature type="domain" description="Piwi" evidence="2">
    <location>
        <begin position="219"/>
        <end position="385"/>
    </location>
</feature>
<feature type="region of interest" description="Disordered" evidence="1">
    <location>
        <begin position="53"/>
        <end position="80"/>
    </location>
</feature>
<gene>
    <name evidence="3" type="primary">gb11171</name>
    <name evidence="3" type="ORF">PR202_gb11171</name>
</gene>
<feature type="compositionally biased region" description="Basic and acidic residues" evidence="1">
    <location>
        <begin position="1"/>
        <end position="11"/>
    </location>
</feature>
<dbReference type="Pfam" id="PF02171">
    <property type="entry name" value="Piwi"/>
    <property type="match status" value="1"/>
</dbReference>
<protein>
    <recommendedName>
        <fullName evidence="2">Piwi domain-containing protein</fullName>
    </recommendedName>
</protein>
<name>A0AAV5ELU9_ELECO</name>
<organism evidence="3 4">
    <name type="scientific">Eleusine coracana subsp. coracana</name>
    <dbReference type="NCBI Taxonomy" id="191504"/>
    <lineage>
        <taxon>Eukaryota</taxon>
        <taxon>Viridiplantae</taxon>
        <taxon>Streptophyta</taxon>
        <taxon>Embryophyta</taxon>
        <taxon>Tracheophyta</taxon>
        <taxon>Spermatophyta</taxon>
        <taxon>Magnoliopsida</taxon>
        <taxon>Liliopsida</taxon>
        <taxon>Poales</taxon>
        <taxon>Poaceae</taxon>
        <taxon>PACMAD clade</taxon>
        <taxon>Chloridoideae</taxon>
        <taxon>Cynodonteae</taxon>
        <taxon>Eleusininae</taxon>
        <taxon>Eleusine</taxon>
    </lineage>
</organism>